<evidence type="ECO:0000313" key="8">
    <source>
        <dbReference type="EMBL" id="GGH87484.1"/>
    </source>
</evidence>
<evidence type="ECO:0000256" key="6">
    <source>
        <dbReference type="ARBA" id="ARBA00023136"/>
    </source>
</evidence>
<gene>
    <name evidence="8" type="primary">ywzA</name>
    <name evidence="8" type="ORF">GCM10007362_49720</name>
</gene>
<evidence type="ECO:0000256" key="2">
    <source>
        <dbReference type="ARBA" id="ARBA00011006"/>
    </source>
</evidence>
<keyword evidence="5 7" id="KW-1133">Transmembrane helix</keyword>
<dbReference type="InterPro" id="IPR007341">
    <property type="entry name" value="Transgly_assoc"/>
</dbReference>
<comment type="subcellular location">
    <subcellularLocation>
        <location evidence="1">Cell membrane</location>
        <topology evidence="1">Multi-pass membrane protein</topology>
    </subcellularLocation>
</comment>
<proteinExistence type="inferred from homology"/>
<evidence type="ECO:0000256" key="1">
    <source>
        <dbReference type="ARBA" id="ARBA00004651"/>
    </source>
</evidence>
<feature type="transmembrane region" description="Helical" evidence="7">
    <location>
        <begin position="29"/>
        <end position="48"/>
    </location>
</feature>
<feature type="transmembrane region" description="Helical" evidence="7">
    <location>
        <begin position="6"/>
        <end position="22"/>
    </location>
</feature>
<reference evidence="9" key="1">
    <citation type="journal article" date="2019" name="Int. J. Syst. Evol. Microbiol.">
        <title>The Global Catalogue of Microorganisms (GCM) 10K type strain sequencing project: providing services to taxonomists for standard genome sequencing and annotation.</title>
        <authorList>
            <consortium name="The Broad Institute Genomics Platform"/>
            <consortium name="The Broad Institute Genome Sequencing Center for Infectious Disease"/>
            <person name="Wu L."/>
            <person name="Ma J."/>
        </authorList>
    </citation>
    <scope>NUCLEOTIDE SEQUENCE [LARGE SCALE GENOMIC DNA]</scope>
    <source>
        <strain evidence="9">CCM 8702</strain>
    </source>
</reference>
<evidence type="ECO:0000256" key="5">
    <source>
        <dbReference type="ARBA" id="ARBA00022989"/>
    </source>
</evidence>
<evidence type="ECO:0000256" key="4">
    <source>
        <dbReference type="ARBA" id="ARBA00022692"/>
    </source>
</evidence>
<protein>
    <submittedName>
        <fullName evidence="8">UPF0410 protein YwzA</fullName>
    </submittedName>
</protein>
<dbReference type="Pfam" id="PF04226">
    <property type="entry name" value="Transgly_assoc"/>
    <property type="match status" value="1"/>
</dbReference>
<name>A0ABQ2AAE0_9BACL</name>
<dbReference type="EMBL" id="BMDD01000009">
    <property type="protein sequence ID" value="GGH87484.1"/>
    <property type="molecule type" value="Genomic_DNA"/>
</dbReference>
<organism evidence="8 9">
    <name type="scientific">Saccharibacillus endophyticus</name>
    <dbReference type="NCBI Taxonomy" id="2060666"/>
    <lineage>
        <taxon>Bacteria</taxon>
        <taxon>Bacillati</taxon>
        <taxon>Bacillota</taxon>
        <taxon>Bacilli</taxon>
        <taxon>Bacillales</taxon>
        <taxon>Paenibacillaceae</taxon>
        <taxon>Saccharibacillus</taxon>
    </lineage>
</organism>
<keyword evidence="6 7" id="KW-0472">Membrane</keyword>
<evidence type="ECO:0000256" key="7">
    <source>
        <dbReference type="SAM" id="Phobius"/>
    </source>
</evidence>
<keyword evidence="4 7" id="KW-0812">Transmembrane</keyword>
<dbReference type="RefSeq" id="WP_172247604.1">
    <property type="nucleotide sequence ID" value="NZ_BMDD01000009.1"/>
</dbReference>
<sequence>MWGLVISLIMAIVIGFIGNALADNMMPGGIIGAAVAGFAGSWIGNSLFGGFGPTIADFAIIPAVLGTAIFVLVLGLVSRLFRRAA</sequence>
<keyword evidence="9" id="KW-1185">Reference proteome</keyword>
<accession>A0ABQ2AAE0</accession>
<comment type="caution">
    <text evidence="8">The sequence shown here is derived from an EMBL/GenBank/DDBJ whole genome shotgun (WGS) entry which is preliminary data.</text>
</comment>
<feature type="transmembrane region" description="Helical" evidence="7">
    <location>
        <begin position="60"/>
        <end position="81"/>
    </location>
</feature>
<dbReference type="Proteomes" id="UP000605427">
    <property type="component" value="Unassembled WGS sequence"/>
</dbReference>
<evidence type="ECO:0000256" key="3">
    <source>
        <dbReference type="ARBA" id="ARBA00022475"/>
    </source>
</evidence>
<keyword evidence="3" id="KW-1003">Cell membrane</keyword>
<evidence type="ECO:0000313" key="9">
    <source>
        <dbReference type="Proteomes" id="UP000605427"/>
    </source>
</evidence>
<comment type="similarity">
    <text evidence="2">Belongs to the UPF0410 family.</text>
</comment>